<sequence>METKQTSRYSKIRSKIKLEREKIRASQSKIQRYQAILEAHEDDKGAKRRLHMAIAPQSH</sequence>
<dbReference type="EMBL" id="JPWA01000036">
    <property type="protein sequence ID" value="RCK04144.1"/>
    <property type="molecule type" value="Genomic_DNA"/>
</dbReference>
<dbReference type="AlphaFoldDB" id="A0A367UA42"/>
<evidence type="ECO:0000313" key="2">
    <source>
        <dbReference type="Proteomes" id="UP000252419"/>
    </source>
</evidence>
<accession>A0A367UA42</accession>
<keyword evidence="2" id="KW-1185">Reference proteome</keyword>
<organism evidence="1 2">
    <name type="scientific">Thalassospira xianhensis MCCC 1A02616</name>
    <dbReference type="NCBI Taxonomy" id="1177929"/>
    <lineage>
        <taxon>Bacteria</taxon>
        <taxon>Pseudomonadati</taxon>
        <taxon>Pseudomonadota</taxon>
        <taxon>Alphaproteobacteria</taxon>
        <taxon>Rhodospirillales</taxon>
        <taxon>Thalassospiraceae</taxon>
        <taxon>Thalassospira</taxon>
    </lineage>
</organism>
<dbReference type="Proteomes" id="UP000252419">
    <property type="component" value="Unassembled WGS sequence"/>
</dbReference>
<gene>
    <name evidence="1" type="ORF">TH5_21430</name>
</gene>
<reference evidence="1 2" key="1">
    <citation type="submission" date="2014-07" db="EMBL/GenBank/DDBJ databases">
        <title>Draft genome sequence of Thalassospira xianhensis P-4 (MCCC 1A02616).</title>
        <authorList>
            <person name="Lai Q."/>
            <person name="Shao Z."/>
        </authorList>
    </citation>
    <scope>NUCLEOTIDE SEQUENCE [LARGE SCALE GENOMIC DNA]</scope>
    <source>
        <strain evidence="1 2">MCCC 1A02616</strain>
    </source>
</reference>
<proteinExistence type="predicted"/>
<protein>
    <submittedName>
        <fullName evidence="1">Uncharacterized protein</fullName>
    </submittedName>
</protein>
<evidence type="ECO:0000313" key="1">
    <source>
        <dbReference type="EMBL" id="RCK04144.1"/>
    </source>
</evidence>
<comment type="caution">
    <text evidence="1">The sequence shown here is derived from an EMBL/GenBank/DDBJ whole genome shotgun (WGS) entry which is preliminary data.</text>
</comment>
<name>A0A367UA42_9PROT</name>